<dbReference type="Proteomes" id="UP000076858">
    <property type="component" value="Unassembled WGS sequence"/>
</dbReference>
<evidence type="ECO:0000313" key="1">
    <source>
        <dbReference type="EMBL" id="KZS06473.1"/>
    </source>
</evidence>
<keyword evidence="2" id="KW-1185">Reference proteome</keyword>
<protein>
    <submittedName>
        <fullName evidence="1">Uncharacterized protein</fullName>
    </submittedName>
</protein>
<comment type="caution">
    <text evidence="1">The sequence shown here is derived from an EMBL/GenBank/DDBJ whole genome shotgun (WGS) entry which is preliminary data.</text>
</comment>
<dbReference type="AlphaFoldDB" id="A0A164P3C4"/>
<evidence type="ECO:0000313" key="2">
    <source>
        <dbReference type="Proteomes" id="UP000076858"/>
    </source>
</evidence>
<accession>A0A164P3C4</accession>
<sequence>MAGIVPLGCSSDGLDPLRPSRGDQVVLSSLCITRYCHYRIGGLLDTFPSACLLCVTNFCYPMILMQQPILNCAQKGGLTFVTVAMFGSFRTMEAKVAAHFKNDSHVYKSNTFEVCIDAISSSNIHPIFCESHRNQS</sequence>
<proteinExistence type="predicted"/>
<reference evidence="1 2" key="1">
    <citation type="submission" date="2016-03" db="EMBL/GenBank/DDBJ databases">
        <title>EvidentialGene: Evidence-directed Construction of Genes on Genomes.</title>
        <authorList>
            <person name="Gilbert D.G."/>
            <person name="Choi J.-H."/>
            <person name="Mockaitis K."/>
            <person name="Colbourne J."/>
            <person name="Pfrender M."/>
        </authorList>
    </citation>
    <scope>NUCLEOTIDE SEQUENCE [LARGE SCALE GENOMIC DNA]</scope>
    <source>
        <strain evidence="1 2">Xinb3</strain>
        <tissue evidence="1">Complete organism</tissue>
    </source>
</reference>
<organism evidence="1 2">
    <name type="scientific">Daphnia magna</name>
    <dbReference type="NCBI Taxonomy" id="35525"/>
    <lineage>
        <taxon>Eukaryota</taxon>
        <taxon>Metazoa</taxon>
        <taxon>Ecdysozoa</taxon>
        <taxon>Arthropoda</taxon>
        <taxon>Crustacea</taxon>
        <taxon>Branchiopoda</taxon>
        <taxon>Diplostraca</taxon>
        <taxon>Cladocera</taxon>
        <taxon>Anomopoda</taxon>
        <taxon>Daphniidae</taxon>
        <taxon>Daphnia</taxon>
    </lineage>
</organism>
<dbReference type="EMBL" id="LRGB01002715">
    <property type="protein sequence ID" value="KZS06473.1"/>
    <property type="molecule type" value="Genomic_DNA"/>
</dbReference>
<name>A0A164P3C4_9CRUS</name>
<gene>
    <name evidence="1" type="ORF">APZ42_030066</name>
</gene>